<dbReference type="Proteomes" id="UP000829685">
    <property type="component" value="Unassembled WGS sequence"/>
</dbReference>
<evidence type="ECO:0000256" key="1">
    <source>
        <dbReference type="SAM" id="MobiDB-lite"/>
    </source>
</evidence>
<proteinExistence type="predicted"/>
<gene>
    <name evidence="2" type="ORF">JX265_010983</name>
</gene>
<evidence type="ECO:0000313" key="2">
    <source>
        <dbReference type="EMBL" id="KAI1857953.1"/>
    </source>
</evidence>
<dbReference type="AlphaFoldDB" id="A0A9P9WDC2"/>
<sequence length="159" mass="18030">MSAPNHYTTHVSLASVSDSDYEFDTRSSTPSLTSSVDARRPTQACSGVDDRRTSSGDPSSLPNPPVTRGVEYERHDLLRRDIEIFRNELDHMWELVGINCGSGIDLRNRLQRLEAWVGDIAQAQSELTVKIMSMEAAIGQWLVHQQQRGLRRFYDDEHD</sequence>
<name>A0A9P9WDC2_9PEZI</name>
<comment type="caution">
    <text evidence="2">The sequence shown here is derived from an EMBL/GenBank/DDBJ whole genome shotgun (WGS) entry which is preliminary data.</text>
</comment>
<reference evidence="2" key="1">
    <citation type="submission" date="2021-03" db="EMBL/GenBank/DDBJ databases">
        <title>Revisited historic fungal species revealed as producer of novel bioactive compounds through whole genome sequencing and comparative genomics.</title>
        <authorList>
            <person name="Vignolle G.A."/>
            <person name="Hochenegger N."/>
            <person name="Mach R.L."/>
            <person name="Mach-Aigner A.R."/>
            <person name="Javad Rahimi M."/>
            <person name="Salim K.A."/>
            <person name="Chan C.M."/>
            <person name="Lim L.B.L."/>
            <person name="Cai F."/>
            <person name="Druzhinina I.S."/>
            <person name="U'Ren J.M."/>
            <person name="Derntl C."/>
        </authorList>
    </citation>
    <scope>NUCLEOTIDE SEQUENCE</scope>
    <source>
        <strain evidence="2">TUCIM 5799</strain>
    </source>
</reference>
<dbReference type="EMBL" id="JAFIMR010000038">
    <property type="protein sequence ID" value="KAI1857953.1"/>
    <property type="molecule type" value="Genomic_DNA"/>
</dbReference>
<accession>A0A9P9WDC2</accession>
<evidence type="ECO:0000313" key="3">
    <source>
        <dbReference type="Proteomes" id="UP000829685"/>
    </source>
</evidence>
<feature type="region of interest" description="Disordered" evidence="1">
    <location>
        <begin position="18"/>
        <end position="68"/>
    </location>
</feature>
<feature type="compositionally biased region" description="Polar residues" evidence="1">
    <location>
        <begin position="26"/>
        <end position="36"/>
    </location>
</feature>
<protein>
    <submittedName>
        <fullName evidence="2">Uncharacterized protein</fullName>
    </submittedName>
</protein>
<organism evidence="2 3">
    <name type="scientific">Neoarthrinium moseri</name>
    <dbReference type="NCBI Taxonomy" id="1658444"/>
    <lineage>
        <taxon>Eukaryota</taxon>
        <taxon>Fungi</taxon>
        <taxon>Dikarya</taxon>
        <taxon>Ascomycota</taxon>
        <taxon>Pezizomycotina</taxon>
        <taxon>Sordariomycetes</taxon>
        <taxon>Xylariomycetidae</taxon>
        <taxon>Amphisphaeriales</taxon>
        <taxon>Apiosporaceae</taxon>
        <taxon>Neoarthrinium</taxon>
    </lineage>
</organism>
<keyword evidence="3" id="KW-1185">Reference proteome</keyword>